<gene>
    <name evidence="1" type="ORF">CSB45_03870</name>
</gene>
<sequence length="262" mass="31161">MAVLSFDRTELERQLPLLEEERKNWQLHVLPAWQTTFSGFDHVCRSLLHPRKVLQQTQYSLVLLLEQDGRQFIAKRSLTQERRFWTQLTSLYRKGSATRMMRTLQQMYEDGLPVPEPVLVLEKKRWGMTLVSWGVYRYLEGETCRFEHSAQIAETLQSLHAKGWIHRDPHVWNFLFHQGQIRILDCERARPWTSTYAQMYDVVLLDKCSPGSAAFYGVSTDNRVYRLAKFQNTQLQRWRRAKRVIRFWRKNPADGKGDDRSE</sequence>
<dbReference type="InterPro" id="IPR011009">
    <property type="entry name" value="Kinase-like_dom_sf"/>
</dbReference>
<accession>A0A2G6E841</accession>
<evidence type="ECO:0000313" key="2">
    <source>
        <dbReference type="Proteomes" id="UP000229740"/>
    </source>
</evidence>
<name>A0A2G6E841_9BACT</name>
<dbReference type="Proteomes" id="UP000229740">
    <property type="component" value="Unassembled WGS sequence"/>
</dbReference>
<dbReference type="SUPFAM" id="SSF56112">
    <property type="entry name" value="Protein kinase-like (PK-like)"/>
    <property type="match status" value="1"/>
</dbReference>
<protein>
    <submittedName>
        <fullName evidence="1">Uncharacterized protein</fullName>
    </submittedName>
</protein>
<dbReference type="EMBL" id="PDPS01000023">
    <property type="protein sequence ID" value="PID58214.1"/>
    <property type="molecule type" value="Genomic_DNA"/>
</dbReference>
<organism evidence="1 2">
    <name type="scientific">candidate division KSB3 bacterium</name>
    <dbReference type="NCBI Taxonomy" id="2044937"/>
    <lineage>
        <taxon>Bacteria</taxon>
        <taxon>candidate division KSB3</taxon>
    </lineage>
</organism>
<dbReference type="Pfam" id="PF06176">
    <property type="entry name" value="WaaY"/>
    <property type="match status" value="1"/>
</dbReference>
<dbReference type="AlphaFoldDB" id="A0A2G6E841"/>
<reference evidence="1 2" key="1">
    <citation type="submission" date="2017-10" db="EMBL/GenBank/DDBJ databases">
        <title>Novel microbial diversity and functional potential in the marine mammal oral microbiome.</title>
        <authorList>
            <person name="Dudek N.K."/>
            <person name="Sun C.L."/>
            <person name="Burstein D."/>
            <person name="Kantor R.S."/>
            <person name="Aliaga Goltsman D.S."/>
            <person name="Bik E.M."/>
            <person name="Thomas B.C."/>
            <person name="Banfield J.F."/>
            <person name="Relman D.A."/>
        </authorList>
    </citation>
    <scope>NUCLEOTIDE SEQUENCE [LARGE SCALE GENOMIC DNA]</scope>
    <source>
        <strain evidence="1">DOLZORAL124_49_17</strain>
    </source>
</reference>
<dbReference type="Gene3D" id="1.10.510.10">
    <property type="entry name" value="Transferase(Phosphotransferase) domain 1"/>
    <property type="match status" value="1"/>
</dbReference>
<comment type="caution">
    <text evidence="1">The sequence shown here is derived from an EMBL/GenBank/DDBJ whole genome shotgun (WGS) entry which is preliminary data.</text>
</comment>
<proteinExistence type="predicted"/>
<evidence type="ECO:0000313" key="1">
    <source>
        <dbReference type="EMBL" id="PID58214.1"/>
    </source>
</evidence>
<dbReference type="InterPro" id="IPR009330">
    <property type="entry name" value="LipoPS_heptP_kinase"/>
</dbReference>